<sequence length="243" mass="27200">MTVLVVGASGATGSKLVEQLLFKKNKVKVIVRSPEKLPASWKTNDNLQIITASLLDLSDTEMREIVKDCNAVASCLGHNLTWKGVYGQPRKLVTDATRRLCNAIKSNKLQSTTKFVLMNTTGNRNRDVYEPISFAQKCVIGLLRLLLPPHVDNEKAAEYLRTQIGQNNSFIEWVAVRPDSLIDEEEVSNYEIYASPTRSAIFNAGKVSRINVGHFMASLITDDDLWTKWKGQMPVIYSKSNLQ</sequence>
<dbReference type="AlphaFoldDB" id="A0A1H7HVG1"/>
<dbReference type="SUPFAM" id="SSF51735">
    <property type="entry name" value="NAD(P)-binding Rossmann-fold domains"/>
    <property type="match status" value="1"/>
</dbReference>
<gene>
    <name evidence="2" type="ORF">SAMN04488008_101673</name>
</gene>
<name>A0A1H7HVG1_9FLAO</name>
<organism evidence="2 3">
    <name type="scientific">Maribacter orientalis</name>
    <dbReference type="NCBI Taxonomy" id="228957"/>
    <lineage>
        <taxon>Bacteria</taxon>
        <taxon>Pseudomonadati</taxon>
        <taxon>Bacteroidota</taxon>
        <taxon>Flavobacteriia</taxon>
        <taxon>Flavobacteriales</taxon>
        <taxon>Flavobacteriaceae</taxon>
        <taxon>Maribacter</taxon>
    </lineage>
</organism>
<evidence type="ECO:0000313" key="3">
    <source>
        <dbReference type="Proteomes" id="UP000198990"/>
    </source>
</evidence>
<keyword evidence="3" id="KW-1185">Reference proteome</keyword>
<reference evidence="3" key="1">
    <citation type="submission" date="2016-10" db="EMBL/GenBank/DDBJ databases">
        <authorList>
            <person name="Varghese N."/>
            <person name="Submissions S."/>
        </authorList>
    </citation>
    <scope>NUCLEOTIDE SEQUENCE [LARGE SCALE GENOMIC DNA]</scope>
    <source>
        <strain evidence="3">DSM 16471</strain>
    </source>
</reference>
<dbReference type="OrthoDB" id="9790734at2"/>
<dbReference type="RefSeq" id="WP_091619797.1">
    <property type="nucleotide sequence ID" value="NZ_FNZN01000001.1"/>
</dbReference>
<proteinExistence type="predicted"/>
<dbReference type="Gene3D" id="3.40.50.720">
    <property type="entry name" value="NAD(P)-binding Rossmann-like Domain"/>
    <property type="match status" value="1"/>
</dbReference>
<dbReference type="Pfam" id="PF13460">
    <property type="entry name" value="NAD_binding_10"/>
    <property type="match status" value="1"/>
</dbReference>
<dbReference type="InterPro" id="IPR016040">
    <property type="entry name" value="NAD(P)-bd_dom"/>
</dbReference>
<dbReference type="Proteomes" id="UP000198990">
    <property type="component" value="Unassembled WGS sequence"/>
</dbReference>
<accession>A0A1H7HVG1</accession>
<dbReference type="EMBL" id="FNZN01000001">
    <property type="protein sequence ID" value="SEK54104.1"/>
    <property type="molecule type" value="Genomic_DNA"/>
</dbReference>
<evidence type="ECO:0000259" key="1">
    <source>
        <dbReference type="Pfam" id="PF13460"/>
    </source>
</evidence>
<feature type="domain" description="NAD(P)-binding" evidence="1">
    <location>
        <begin position="7"/>
        <end position="222"/>
    </location>
</feature>
<dbReference type="InterPro" id="IPR036291">
    <property type="entry name" value="NAD(P)-bd_dom_sf"/>
</dbReference>
<dbReference type="PANTHER" id="PTHR15020">
    <property type="entry name" value="FLAVIN REDUCTASE-RELATED"/>
    <property type="match status" value="1"/>
</dbReference>
<protein>
    <submittedName>
        <fullName evidence="2">NAD(P)H-binding</fullName>
    </submittedName>
</protein>
<evidence type="ECO:0000313" key="2">
    <source>
        <dbReference type="EMBL" id="SEK54104.1"/>
    </source>
</evidence>
<dbReference type="PANTHER" id="PTHR15020:SF11">
    <property type="entry name" value="OS06G0360300 PROTEIN"/>
    <property type="match status" value="1"/>
</dbReference>
<dbReference type="STRING" id="228957.SAMN04488008_101673"/>